<accession>A0A660L6W7</accession>
<evidence type="ECO:0000259" key="5">
    <source>
        <dbReference type="PROSITE" id="PS50893"/>
    </source>
</evidence>
<comment type="caution">
    <text evidence="6">The sequence shown here is derived from an EMBL/GenBank/DDBJ whole genome shotgun (WGS) entry which is preliminary data.</text>
</comment>
<sequence length="536" mass="58644">MLKGTDLTQSHDGAPLFDGLSLTLDDGARAALVGPNGVGKTTLLRVLAGVDRPERGAVALGAHDRAGYLPQDVLDPRATIDDLLRRALGEVWEVRLELDAHELDLTDLDAYGDAQERFEALGGWALEARLDEARRRLGIEHLPRSKRLGELSGGEAARCLLASVLLGDPTVLLLDEPTNHLDADGRAWLSEWLSGFDGTLLTVSHDRDFLDATVDRVYELSPAGLEAYEGGYTAYREERERRRERLTLVVEAQEKKRRRLEADIAMTARQAQWTERTVSRAEAPKLKRYAKKVAKKSKAREHRLQREMAAETWVRAPREPAAFKVQLESEGSGKRLVTALRGVTVPGVLDNVDLTLHAGDRVALIGPNGSGKSTLLHVLSGRVTPASGEVDVRGETRLLPQVGVVDVPLGHAADIGLLTWFRSQTDLPEAEARTLLAHYRLGSEAIDRPLARLSPGERTRVHVAAIVGGGAELILLDEPTNHLDFDTLEVIEAALGAYRGTLVVATHDRPLIDAIGCDRVLEVHDGHVQEVGMRVR</sequence>
<protein>
    <submittedName>
        <fullName evidence="6">Macrolide transport system ATP-binding/permease protein</fullName>
    </submittedName>
</protein>
<proteinExistence type="predicted"/>
<name>A0A660L6W7_9ACTN</name>
<dbReference type="PROSITE" id="PS50893">
    <property type="entry name" value="ABC_TRANSPORTER_2"/>
    <property type="match status" value="2"/>
</dbReference>
<evidence type="ECO:0000256" key="4">
    <source>
        <dbReference type="SAM" id="Coils"/>
    </source>
</evidence>
<dbReference type="GO" id="GO:0005524">
    <property type="term" value="F:ATP binding"/>
    <property type="evidence" value="ECO:0007669"/>
    <property type="project" value="UniProtKB-KW"/>
</dbReference>
<dbReference type="FunFam" id="3.40.50.300:FF:000011">
    <property type="entry name" value="Putative ABC transporter ATP-binding component"/>
    <property type="match status" value="1"/>
</dbReference>
<organism evidence="6 7">
    <name type="scientific">Solirubrobacter pauli</name>
    <dbReference type="NCBI Taxonomy" id="166793"/>
    <lineage>
        <taxon>Bacteria</taxon>
        <taxon>Bacillati</taxon>
        <taxon>Actinomycetota</taxon>
        <taxon>Thermoleophilia</taxon>
        <taxon>Solirubrobacterales</taxon>
        <taxon>Solirubrobacteraceae</taxon>
        <taxon>Solirubrobacter</taxon>
    </lineage>
</organism>
<feature type="domain" description="ABC transporter" evidence="5">
    <location>
        <begin position="334"/>
        <end position="535"/>
    </location>
</feature>
<dbReference type="InterPro" id="IPR027417">
    <property type="entry name" value="P-loop_NTPase"/>
</dbReference>
<dbReference type="RefSeq" id="WP_170179434.1">
    <property type="nucleotide sequence ID" value="NZ_RBIL01000002.1"/>
</dbReference>
<dbReference type="GO" id="GO:0016887">
    <property type="term" value="F:ATP hydrolysis activity"/>
    <property type="evidence" value="ECO:0007669"/>
    <property type="project" value="InterPro"/>
</dbReference>
<evidence type="ECO:0000256" key="2">
    <source>
        <dbReference type="ARBA" id="ARBA00022741"/>
    </source>
</evidence>
<evidence type="ECO:0000313" key="6">
    <source>
        <dbReference type="EMBL" id="RKQ87310.1"/>
    </source>
</evidence>
<keyword evidence="7" id="KW-1185">Reference proteome</keyword>
<dbReference type="PANTHER" id="PTHR19211:SF14">
    <property type="entry name" value="ATP-BINDING CASSETTE SUB-FAMILY F MEMBER 1"/>
    <property type="match status" value="1"/>
</dbReference>
<dbReference type="SMART" id="SM00382">
    <property type="entry name" value="AAA"/>
    <property type="match status" value="2"/>
</dbReference>
<evidence type="ECO:0000313" key="7">
    <source>
        <dbReference type="Proteomes" id="UP000278962"/>
    </source>
</evidence>
<reference evidence="6 7" key="1">
    <citation type="submission" date="2018-10" db="EMBL/GenBank/DDBJ databases">
        <title>Genomic Encyclopedia of Archaeal and Bacterial Type Strains, Phase II (KMG-II): from individual species to whole genera.</title>
        <authorList>
            <person name="Goeker M."/>
        </authorList>
    </citation>
    <scope>NUCLEOTIDE SEQUENCE [LARGE SCALE GENOMIC DNA]</scope>
    <source>
        <strain evidence="6 7">DSM 14954</strain>
    </source>
</reference>
<evidence type="ECO:0000256" key="3">
    <source>
        <dbReference type="ARBA" id="ARBA00022840"/>
    </source>
</evidence>
<keyword evidence="2" id="KW-0547">Nucleotide-binding</keyword>
<dbReference type="SUPFAM" id="SSF52540">
    <property type="entry name" value="P-loop containing nucleoside triphosphate hydrolases"/>
    <property type="match status" value="2"/>
</dbReference>
<dbReference type="Gene3D" id="3.40.50.300">
    <property type="entry name" value="P-loop containing nucleotide triphosphate hydrolases"/>
    <property type="match status" value="2"/>
</dbReference>
<gene>
    <name evidence="6" type="ORF">C8N24_5331</name>
</gene>
<dbReference type="PANTHER" id="PTHR19211">
    <property type="entry name" value="ATP-BINDING TRANSPORT PROTEIN-RELATED"/>
    <property type="match status" value="1"/>
</dbReference>
<dbReference type="EMBL" id="RBIL01000002">
    <property type="protein sequence ID" value="RKQ87310.1"/>
    <property type="molecule type" value="Genomic_DNA"/>
</dbReference>
<keyword evidence="3 6" id="KW-0067">ATP-binding</keyword>
<dbReference type="InterPro" id="IPR003593">
    <property type="entry name" value="AAA+_ATPase"/>
</dbReference>
<evidence type="ECO:0000256" key="1">
    <source>
        <dbReference type="ARBA" id="ARBA00022737"/>
    </source>
</evidence>
<dbReference type="InterPro" id="IPR003439">
    <property type="entry name" value="ABC_transporter-like_ATP-bd"/>
</dbReference>
<dbReference type="CDD" id="cd03221">
    <property type="entry name" value="ABCF_EF-3"/>
    <property type="match status" value="2"/>
</dbReference>
<dbReference type="InterPro" id="IPR050611">
    <property type="entry name" value="ABCF"/>
</dbReference>
<dbReference type="AlphaFoldDB" id="A0A660L6W7"/>
<dbReference type="Proteomes" id="UP000278962">
    <property type="component" value="Unassembled WGS sequence"/>
</dbReference>
<keyword evidence="1" id="KW-0677">Repeat</keyword>
<keyword evidence="4" id="KW-0175">Coiled coil</keyword>
<feature type="domain" description="ABC transporter" evidence="5">
    <location>
        <begin position="2"/>
        <end position="247"/>
    </location>
</feature>
<feature type="coiled-coil region" evidence="4">
    <location>
        <begin position="236"/>
        <end position="270"/>
    </location>
</feature>
<dbReference type="Pfam" id="PF00005">
    <property type="entry name" value="ABC_tran"/>
    <property type="match status" value="2"/>
</dbReference>